<dbReference type="InterPro" id="IPR003869">
    <property type="entry name" value="Polysac_CapD-like"/>
</dbReference>
<dbReference type="OrthoDB" id="9803111at2"/>
<keyword evidence="2" id="KW-1133">Transmembrane helix</keyword>
<accession>I3YCI2</accession>
<evidence type="ECO:0000256" key="2">
    <source>
        <dbReference type="SAM" id="Phobius"/>
    </source>
</evidence>
<name>I3YCI2_THIV6</name>
<dbReference type="eggNOG" id="COG1086">
    <property type="taxonomic scope" value="Bacteria"/>
</dbReference>
<keyword evidence="2" id="KW-0812">Transmembrane</keyword>
<dbReference type="InterPro" id="IPR036291">
    <property type="entry name" value="NAD(P)-bd_dom_sf"/>
</dbReference>
<proteinExistence type="inferred from homology"/>
<dbReference type="STRING" id="765911.Thivi_2782"/>
<keyword evidence="5" id="KW-1185">Reference proteome</keyword>
<feature type="transmembrane region" description="Helical" evidence="2">
    <location>
        <begin position="83"/>
        <end position="101"/>
    </location>
</feature>
<feature type="transmembrane region" description="Helical" evidence="2">
    <location>
        <begin position="51"/>
        <end position="71"/>
    </location>
</feature>
<dbReference type="Pfam" id="PF13727">
    <property type="entry name" value="CoA_binding_3"/>
    <property type="match status" value="1"/>
</dbReference>
<dbReference type="RefSeq" id="WP_014779134.1">
    <property type="nucleotide sequence ID" value="NC_018012.1"/>
</dbReference>
<dbReference type="CDD" id="cd05237">
    <property type="entry name" value="UDP_invert_4-6DH_SDR_e"/>
    <property type="match status" value="1"/>
</dbReference>
<dbReference type="SUPFAM" id="SSF51735">
    <property type="entry name" value="NAD(P)-binding Rossmann-fold domains"/>
    <property type="match status" value="2"/>
</dbReference>
<feature type="transmembrane region" description="Helical" evidence="2">
    <location>
        <begin position="12"/>
        <end position="31"/>
    </location>
</feature>
<dbReference type="PANTHER" id="PTHR43318:SF1">
    <property type="entry name" value="POLYSACCHARIDE BIOSYNTHESIS PROTEIN EPSC-RELATED"/>
    <property type="match status" value="1"/>
</dbReference>
<reference evidence="4 5" key="1">
    <citation type="submission" date="2012-06" db="EMBL/GenBank/DDBJ databases">
        <title>Complete sequence of Thiocystis violascens DSM 198.</title>
        <authorList>
            <consortium name="US DOE Joint Genome Institute"/>
            <person name="Lucas S."/>
            <person name="Han J."/>
            <person name="Lapidus A."/>
            <person name="Cheng J.-F."/>
            <person name="Goodwin L."/>
            <person name="Pitluck S."/>
            <person name="Peters L."/>
            <person name="Ovchinnikova G."/>
            <person name="Teshima H."/>
            <person name="Detter J.C."/>
            <person name="Han C."/>
            <person name="Tapia R."/>
            <person name="Land M."/>
            <person name="Hauser L."/>
            <person name="Kyrpides N."/>
            <person name="Ivanova N."/>
            <person name="Pagani I."/>
            <person name="Vogl K."/>
            <person name="Liu Z."/>
            <person name="Frigaard N.-U."/>
            <person name="Bryant D."/>
            <person name="Woyke T."/>
        </authorList>
    </citation>
    <scope>NUCLEOTIDE SEQUENCE [LARGE SCALE GENOMIC DNA]</scope>
    <source>
        <strain evidence="5">ATCC 17096 / DSM 198 / 6111</strain>
    </source>
</reference>
<dbReference type="Gene3D" id="3.40.50.720">
    <property type="entry name" value="NAD(P)-binding Rossmann-like Domain"/>
    <property type="match status" value="2"/>
</dbReference>
<evidence type="ECO:0000313" key="4">
    <source>
        <dbReference type="EMBL" id="AFL74700.1"/>
    </source>
</evidence>
<dbReference type="HOGENOM" id="CLU_013560_5_0_6"/>
<keyword evidence="2" id="KW-0472">Membrane</keyword>
<dbReference type="Pfam" id="PF02719">
    <property type="entry name" value="Polysacc_synt_2"/>
    <property type="match status" value="1"/>
</dbReference>
<dbReference type="KEGG" id="tvi:Thivi_2782"/>
<dbReference type="Proteomes" id="UP000006062">
    <property type="component" value="Chromosome"/>
</dbReference>
<evidence type="ECO:0000259" key="3">
    <source>
        <dbReference type="Pfam" id="PF02719"/>
    </source>
</evidence>
<dbReference type="InterPro" id="IPR051203">
    <property type="entry name" value="Polysaccharide_Synthase-Rel"/>
</dbReference>
<evidence type="ECO:0000256" key="1">
    <source>
        <dbReference type="ARBA" id="ARBA00007430"/>
    </source>
</evidence>
<evidence type="ECO:0000313" key="5">
    <source>
        <dbReference type="Proteomes" id="UP000006062"/>
    </source>
</evidence>
<gene>
    <name evidence="4" type="ordered locus">Thivi_2782</name>
</gene>
<sequence>MNPMIDRLRSRTAAFAHDLLTIPASWLLAYWLRFNLDRIPPDFVASALQSLPWVILIQGTIYWLFGLYRGVWRFASVPDLVRITKAVLAGTAAIVVLLFIVNRSALVPRSVPVLYLGLQLLLLAGPRLIYRWLKDHRLNLSSGQRVLIVGAGRAGEMLARDMLRDPHRAYFPLGFVDDKLRRQGAEVHGVPVLGPTESIPELVERLGIDLLMLAIPSATAREMRRLVELCEHAGVAFRTVPELRSLMSGQVNLSQLRPVSIEDLLGREPIQLDWSAIHDGLAGRDILITGAGGSIGSELVRQIAGAGPARLILIDHSEFNLYRIEMELLETYPTLRFSRHLLDVADARAVAALFRDERPGIVFHAAAYKHVPLLENQLRAAVRNNVIGTRIVAEAAAASGCERFVLISTDKAVNPSNVMGATKRIAESICQMLDGQSACRFITVRFGNVLGSAGSVVPLFQRQIARGGPVTVTHPDIERFFMTIPEACQLIMQAATIGDGGEIFVLDMGEPIKIRYLAEQMIRLSGHEPGEGIAIDYVGLRPGEKLYEELFYASEELVATRHPKIRVARRGTELNRAEIGQELASLQRAAETANAVDMLAAFGALVPEWHRMTDGA</sequence>
<dbReference type="EMBL" id="CP003154">
    <property type="protein sequence ID" value="AFL74700.1"/>
    <property type="molecule type" value="Genomic_DNA"/>
</dbReference>
<organism evidence="4 5">
    <name type="scientific">Thiocystis violascens (strain ATCC 17096 / DSM 198 / 6111)</name>
    <name type="common">Chromatium violascens</name>
    <dbReference type="NCBI Taxonomy" id="765911"/>
    <lineage>
        <taxon>Bacteria</taxon>
        <taxon>Pseudomonadati</taxon>
        <taxon>Pseudomonadota</taxon>
        <taxon>Gammaproteobacteria</taxon>
        <taxon>Chromatiales</taxon>
        <taxon>Chromatiaceae</taxon>
        <taxon>Thiocystis</taxon>
    </lineage>
</organism>
<dbReference type="PANTHER" id="PTHR43318">
    <property type="entry name" value="UDP-N-ACETYLGLUCOSAMINE 4,6-DEHYDRATASE"/>
    <property type="match status" value="1"/>
</dbReference>
<feature type="domain" description="Polysaccharide biosynthesis protein CapD-like" evidence="3">
    <location>
        <begin position="286"/>
        <end position="568"/>
    </location>
</feature>
<dbReference type="AlphaFoldDB" id="I3YCI2"/>
<protein>
    <submittedName>
        <fullName evidence="4">Putative nucleoside-diphosphate sugar epimerase</fullName>
    </submittedName>
</protein>
<comment type="similarity">
    <text evidence="1">Belongs to the polysaccharide synthase family.</text>
</comment>